<dbReference type="Pfam" id="PF07859">
    <property type="entry name" value="Abhydrolase_3"/>
    <property type="match status" value="1"/>
</dbReference>
<keyword evidence="4" id="KW-1185">Reference proteome</keyword>
<name>A0AAV9MVW5_9EURO</name>
<dbReference type="PANTHER" id="PTHR48081:SF31">
    <property type="entry name" value="STERYL ACETYL HYDROLASE MUG81-RELATED"/>
    <property type="match status" value="1"/>
</dbReference>
<dbReference type="GeneID" id="89978899"/>
<dbReference type="InterPro" id="IPR050300">
    <property type="entry name" value="GDXG_lipolytic_enzyme"/>
</dbReference>
<dbReference type="Gene3D" id="3.40.50.1820">
    <property type="entry name" value="alpha/beta hydrolase"/>
    <property type="match status" value="1"/>
</dbReference>
<evidence type="ECO:0000313" key="3">
    <source>
        <dbReference type="EMBL" id="KAK5044463.1"/>
    </source>
</evidence>
<dbReference type="RefSeq" id="XP_064700124.1">
    <property type="nucleotide sequence ID" value="XM_064854278.1"/>
</dbReference>
<dbReference type="InterPro" id="IPR029058">
    <property type="entry name" value="AB_hydrolase_fold"/>
</dbReference>
<dbReference type="PANTHER" id="PTHR48081">
    <property type="entry name" value="AB HYDROLASE SUPERFAMILY PROTEIN C4A8.06C"/>
    <property type="match status" value="1"/>
</dbReference>
<dbReference type="Proteomes" id="UP001358417">
    <property type="component" value="Unassembled WGS sequence"/>
</dbReference>
<comment type="caution">
    <text evidence="3">The sequence shown here is derived from an EMBL/GenBank/DDBJ whole genome shotgun (WGS) entry which is preliminary data.</text>
</comment>
<evidence type="ECO:0000259" key="2">
    <source>
        <dbReference type="Pfam" id="PF07859"/>
    </source>
</evidence>
<protein>
    <recommendedName>
        <fullName evidence="2">Alpha/beta hydrolase fold-3 domain-containing protein</fullName>
    </recommendedName>
</protein>
<keyword evidence="1" id="KW-0378">Hydrolase</keyword>
<dbReference type="SUPFAM" id="SSF53474">
    <property type="entry name" value="alpha/beta-Hydrolases"/>
    <property type="match status" value="1"/>
</dbReference>
<evidence type="ECO:0000313" key="4">
    <source>
        <dbReference type="Proteomes" id="UP001358417"/>
    </source>
</evidence>
<evidence type="ECO:0000256" key="1">
    <source>
        <dbReference type="ARBA" id="ARBA00022801"/>
    </source>
</evidence>
<dbReference type="EMBL" id="JAVRRD010000049">
    <property type="protein sequence ID" value="KAK5044463.1"/>
    <property type="molecule type" value="Genomic_DNA"/>
</dbReference>
<reference evidence="3 4" key="1">
    <citation type="submission" date="2023-08" db="EMBL/GenBank/DDBJ databases">
        <title>Black Yeasts Isolated from many extreme environments.</title>
        <authorList>
            <person name="Coleine C."/>
            <person name="Stajich J.E."/>
            <person name="Selbmann L."/>
        </authorList>
    </citation>
    <scope>NUCLEOTIDE SEQUENCE [LARGE SCALE GENOMIC DNA]</scope>
    <source>
        <strain evidence="3 4">CCFEE 5792</strain>
    </source>
</reference>
<gene>
    <name evidence="3" type="ORF">LTR84_010744</name>
</gene>
<dbReference type="AlphaFoldDB" id="A0AAV9MVW5"/>
<dbReference type="InterPro" id="IPR013094">
    <property type="entry name" value="AB_hydrolase_3"/>
</dbReference>
<organism evidence="3 4">
    <name type="scientific">Exophiala bonariae</name>
    <dbReference type="NCBI Taxonomy" id="1690606"/>
    <lineage>
        <taxon>Eukaryota</taxon>
        <taxon>Fungi</taxon>
        <taxon>Dikarya</taxon>
        <taxon>Ascomycota</taxon>
        <taxon>Pezizomycotina</taxon>
        <taxon>Eurotiomycetes</taxon>
        <taxon>Chaetothyriomycetidae</taxon>
        <taxon>Chaetothyriales</taxon>
        <taxon>Herpotrichiellaceae</taxon>
        <taxon>Exophiala</taxon>
    </lineage>
</organism>
<accession>A0AAV9MVW5</accession>
<proteinExistence type="predicted"/>
<dbReference type="GO" id="GO:0016787">
    <property type="term" value="F:hydrolase activity"/>
    <property type="evidence" value="ECO:0007669"/>
    <property type="project" value="UniProtKB-KW"/>
</dbReference>
<sequence length="313" mass="34567">MSRSEAHEARNTTLREVFSNRDTAKAGATADAIVIPNRARLLALSHEVQDVPNSDGAKIHWIGGTAADKVILYFHGGGYGLPAFDGHVIFLSQCAEKLKSQGHNTRVALLEYGLTTAKKYPTQFIQATEGLRTVLSTGYRPENVIVGGDSCGGNMALALISILRHGHPDIQPLNLARPLAGLLLISAWVNFKSSSQSYALNETRDIHMKQQMHEWATDFCTEEERNNYTEPAEAPSSWFKEIPVSKILNIFGSYELFRDDIVKLGRVLKQAGANVMDVECPMQVHIDCVLDAQTGLEVGPMSTETWRWLEGVF</sequence>
<feature type="domain" description="Alpha/beta hydrolase fold-3" evidence="2">
    <location>
        <begin position="71"/>
        <end position="285"/>
    </location>
</feature>